<accession>A0A8S0Z5W8</accession>
<dbReference type="EMBL" id="CADEBC010000301">
    <property type="protein sequence ID" value="CAB3227995.1"/>
    <property type="molecule type" value="Genomic_DNA"/>
</dbReference>
<evidence type="ECO:0000313" key="2">
    <source>
        <dbReference type="EMBL" id="CAB3228159.1"/>
    </source>
</evidence>
<dbReference type="EMBL" id="CADEBD010000282">
    <property type="protein sequence ID" value="CAB3228159.1"/>
    <property type="molecule type" value="Genomic_DNA"/>
</dbReference>
<dbReference type="OrthoDB" id="6932193at2759"/>
<comment type="caution">
    <text evidence="1">The sequence shown here is derived from an EMBL/GenBank/DDBJ whole genome shotgun (WGS) entry which is preliminary data.</text>
</comment>
<gene>
    <name evidence="2" type="ORF">APLA_LOCUS3392</name>
    <name evidence="1" type="ORF">APLA_LOCUS3522</name>
</gene>
<keyword evidence="3" id="KW-1185">Reference proteome</keyword>
<dbReference type="Proteomes" id="UP000494256">
    <property type="component" value="Unassembled WGS sequence"/>
</dbReference>
<evidence type="ECO:0000313" key="1">
    <source>
        <dbReference type="EMBL" id="CAB3227995.1"/>
    </source>
</evidence>
<dbReference type="AlphaFoldDB" id="A0A8S0Z5W8"/>
<name>A0A8S0Z5W8_ARCPL</name>
<reference evidence="3 4" key="1">
    <citation type="submission" date="2020-04" db="EMBL/GenBank/DDBJ databases">
        <authorList>
            <person name="Wallbank WR R."/>
            <person name="Pardo Diaz C."/>
            <person name="Kozak K."/>
            <person name="Martin S."/>
            <person name="Jiggins C."/>
            <person name="Moest M."/>
            <person name="Warren A I."/>
            <person name="Byers J.R.P. K."/>
            <person name="Montejo-Kovacevich G."/>
            <person name="Yen C E."/>
        </authorList>
    </citation>
    <scope>NUCLEOTIDE SEQUENCE [LARGE SCALE GENOMIC DNA]</scope>
</reference>
<evidence type="ECO:0000313" key="3">
    <source>
        <dbReference type="Proteomes" id="UP000494106"/>
    </source>
</evidence>
<proteinExistence type="predicted"/>
<sequence>MASETLVGCGGVPWERLVPGNALARSGGPHSWRGCTIQWNMTRPPPVDWRAVLGAQPPRDAPCVARALAPLPSDACLHPPTSRYRRDLTTVHNSPHKVRNTFL</sequence>
<evidence type="ECO:0000313" key="4">
    <source>
        <dbReference type="Proteomes" id="UP000494256"/>
    </source>
</evidence>
<dbReference type="Proteomes" id="UP000494106">
    <property type="component" value="Unassembled WGS sequence"/>
</dbReference>
<organism evidence="1 3">
    <name type="scientific">Arctia plantaginis</name>
    <name type="common">Wood tiger moth</name>
    <name type="synonym">Phalaena plantaginis</name>
    <dbReference type="NCBI Taxonomy" id="874455"/>
    <lineage>
        <taxon>Eukaryota</taxon>
        <taxon>Metazoa</taxon>
        <taxon>Ecdysozoa</taxon>
        <taxon>Arthropoda</taxon>
        <taxon>Hexapoda</taxon>
        <taxon>Insecta</taxon>
        <taxon>Pterygota</taxon>
        <taxon>Neoptera</taxon>
        <taxon>Endopterygota</taxon>
        <taxon>Lepidoptera</taxon>
        <taxon>Glossata</taxon>
        <taxon>Ditrysia</taxon>
        <taxon>Noctuoidea</taxon>
        <taxon>Erebidae</taxon>
        <taxon>Arctiinae</taxon>
        <taxon>Arctia</taxon>
    </lineage>
</organism>
<protein>
    <submittedName>
        <fullName evidence="1">Uncharacterized protein</fullName>
    </submittedName>
</protein>